<keyword evidence="2" id="KW-0238">DNA-binding</keyword>
<dbReference type="PANTHER" id="PTHR43537:SF24">
    <property type="entry name" value="GLUCONATE OPERON TRANSCRIPTIONAL REPRESSOR"/>
    <property type="match status" value="1"/>
</dbReference>
<proteinExistence type="predicted"/>
<dbReference type="InterPro" id="IPR036388">
    <property type="entry name" value="WH-like_DNA-bd_sf"/>
</dbReference>
<evidence type="ECO:0000313" key="6">
    <source>
        <dbReference type="Proteomes" id="UP000321157"/>
    </source>
</evidence>
<evidence type="ECO:0000256" key="3">
    <source>
        <dbReference type="ARBA" id="ARBA00023163"/>
    </source>
</evidence>
<keyword evidence="1" id="KW-0805">Transcription regulation</keyword>
<dbReference type="Pfam" id="PF07729">
    <property type="entry name" value="FCD"/>
    <property type="match status" value="1"/>
</dbReference>
<dbReference type="GO" id="GO:0003677">
    <property type="term" value="F:DNA binding"/>
    <property type="evidence" value="ECO:0007669"/>
    <property type="project" value="UniProtKB-KW"/>
</dbReference>
<evidence type="ECO:0000256" key="2">
    <source>
        <dbReference type="ARBA" id="ARBA00023125"/>
    </source>
</evidence>
<dbReference type="Gene3D" id="1.10.10.10">
    <property type="entry name" value="Winged helix-like DNA-binding domain superfamily/Winged helix DNA-binding domain"/>
    <property type="match status" value="1"/>
</dbReference>
<evidence type="ECO:0000313" key="5">
    <source>
        <dbReference type="EMBL" id="GEN34733.1"/>
    </source>
</evidence>
<reference evidence="5 6" key="1">
    <citation type="submission" date="2019-07" db="EMBL/GenBank/DDBJ databases">
        <title>Whole genome shotgun sequence of Aneurinibacillus danicus NBRC 102444.</title>
        <authorList>
            <person name="Hosoyama A."/>
            <person name="Uohara A."/>
            <person name="Ohji S."/>
            <person name="Ichikawa N."/>
        </authorList>
    </citation>
    <scope>NUCLEOTIDE SEQUENCE [LARGE SCALE GENOMIC DNA]</scope>
    <source>
        <strain evidence="5 6">NBRC 102444</strain>
    </source>
</reference>
<dbReference type="InterPro" id="IPR000524">
    <property type="entry name" value="Tscrpt_reg_HTH_GntR"/>
</dbReference>
<evidence type="ECO:0000256" key="1">
    <source>
        <dbReference type="ARBA" id="ARBA00023015"/>
    </source>
</evidence>
<keyword evidence="3" id="KW-0804">Transcription</keyword>
<sequence>MEMQYPSSWLQGASLGERISCELRLQIIKGVIQPGIVLSENQIAAEFGTSRSPVREALKTLSTEGLIRLERMGAVVLGLTSKDIEELYDVRFLIENFVLQRLAKDPHENLVATLNKIIDKMEFAAKYHDYVEFSYQDLHFHEVMIAAVNHTRILHLWNGIRHIVLTALLVATEKRFAKHTQGAATVINNHRSIVNALVSKDAAYIEKIVEAHFEDTRKTVSDSIFHTE</sequence>
<name>A0A511VAY6_9BACL</name>
<dbReference type="CDD" id="cd07377">
    <property type="entry name" value="WHTH_GntR"/>
    <property type="match status" value="1"/>
</dbReference>
<dbReference type="PANTHER" id="PTHR43537">
    <property type="entry name" value="TRANSCRIPTIONAL REGULATOR, GNTR FAMILY"/>
    <property type="match status" value="1"/>
</dbReference>
<organism evidence="5 6">
    <name type="scientific">Aneurinibacillus danicus</name>
    <dbReference type="NCBI Taxonomy" id="267746"/>
    <lineage>
        <taxon>Bacteria</taxon>
        <taxon>Bacillati</taxon>
        <taxon>Bacillota</taxon>
        <taxon>Bacilli</taxon>
        <taxon>Bacillales</taxon>
        <taxon>Paenibacillaceae</taxon>
        <taxon>Aneurinibacillus group</taxon>
        <taxon>Aneurinibacillus</taxon>
    </lineage>
</organism>
<dbReference type="SUPFAM" id="SSF48008">
    <property type="entry name" value="GntR ligand-binding domain-like"/>
    <property type="match status" value="1"/>
</dbReference>
<dbReference type="SMART" id="SM00345">
    <property type="entry name" value="HTH_GNTR"/>
    <property type="match status" value="1"/>
</dbReference>
<dbReference type="AlphaFoldDB" id="A0A511VAY6"/>
<dbReference type="GO" id="GO:0003700">
    <property type="term" value="F:DNA-binding transcription factor activity"/>
    <property type="evidence" value="ECO:0007669"/>
    <property type="project" value="InterPro"/>
</dbReference>
<protein>
    <submittedName>
        <fullName evidence="5">GntR family transcriptional regulator</fullName>
    </submittedName>
</protein>
<dbReference type="Proteomes" id="UP000321157">
    <property type="component" value="Unassembled WGS sequence"/>
</dbReference>
<dbReference type="Pfam" id="PF00392">
    <property type="entry name" value="GntR"/>
    <property type="match status" value="1"/>
</dbReference>
<comment type="caution">
    <text evidence="5">The sequence shown here is derived from an EMBL/GenBank/DDBJ whole genome shotgun (WGS) entry which is preliminary data.</text>
</comment>
<feature type="domain" description="HTH gntR-type" evidence="4">
    <location>
        <begin position="13"/>
        <end position="79"/>
    </location>
</feature>
<gene>
    <name evidence="5" type="primary">gntR</name>
    <name evidence="5" type="ORF">ADA01nite_21930</name>
</gene>
<dbReference type="InterPro" id="IPR008920">
    <property type="entry name" value="TF_FadR/GntR_C"/>
</dbReference>
<keyword evidence="6" id="KW-1185">Reference proteome</keyword>
<dbReference type="PROSITE" id="PS50949">
    <property type="entry name" value="HTH_GNTR"/>
    <property type="match status" value="1"/>
</dbReference>
<dbReference type="Gene3D" id="1.20.120.530">
    <property type="entry name" value="GntR ligand-binding domain-like"/>
    <property type="match status" value="1"/>
</dbReference>
<accession>A0A511VAY6</accession>
<dbReference type="PRINTS" id="PR00035">
    <property type="entry name" value="HTHGNTR"/>
</dbReference>
<dbReference type="InterPro" id="IPR011711">
    <property type="entry name" value="GntR_C"/>
</dbReference>
<dbReference type="SMART" id="SM00895">
    <property type="entry name" value="FCD"/>
    <property type="match status" value="1"/>
</dbReference>
<dbReference type="InterPro" id="IPR036390">
    <property type="entry name" value="WH_DNA-bd_sf"/>
</dbReference>
<evidence type="ECO:0000259" key="4">
    <source>
        <dbReference type="PROSITE" id="PS50949"/>
    </source>
</evidence>
<dbReference type="SUPFAM" id="SSF46785">
    <property type="entry name" value="Winged helix' DNA-binding domain"/>
    <property type="match status" value="1"/>
</dbReference>
<dbReference type="EMBL" id="BJXX01000094">
    <property type="protein sequence ID" value="GEN34733.1"/>
    <property type="molecule type" value="Genomic_DNA"/>
</dbReference>